<comment type="caution">
    <text evidence="2">The sequence shown here is derived from an EMBL/GenBank/DDBJ whole genome shotgun (WGS) entry which is preliminary data.</text>
</comment>
<dbReference type="AlphaFoldDB" id="A0A953N9N6"/>
<reference evidence="2" key="1">
    <citation type="submission" date="2021-07" db="EMBL/GenBank/DDBJ databases">
        <title>New genus and species of the family Alcaligenaceae.</title>
        <authorList>
            <person name="Hahn M.W."/>
        </authorList>
    </citation>
    <scope>NUCLEOTIDE SEQUENCE</scope>
    <source>
        <strain evidence="2">LF4-65</strain>
    </source>
</reference>
<feature type="transmembrane region" description="Helical" evidence="1">
    <location>
        <begin position="106"/>
        <end position="132"/>
    </location>
</feature>
<sequence length="221" mass="24609">MPHHHTIQQTSDAMGELFIWTDVDPAHEQDFNRWYDLEHMQERAAIPGFHWSRRYHSKTCTRPYLALYRTESLKVFTSDTYRQAFTKQTDWSVRNFSRMHNTQRRVAAVTLAYGAGTGAGIALICLGSLAVAEKALPLCKTLAQAAEGIVSAKILTPDPVLSTPLPSENTTQRLLEPYLIIDATKLSEANKAAAAIAAQLGLPEQACHSFDLLWDLQAGDL</sequence>
<evidence type="ECO:0000313" key="2">
    <source>
        <dbReference type="EMBL" id="MBZ1349260.1"/>
    </source>
</evidence>
<evidence type="ECO:0000256" key="1">
    <source>
        <dbReference type="SAM" id="Phobius"/>
    </source>
</evidence>
<keyword evidence="1" id="KW-0472">Membrane</keyword>
<keyword evidence="1" id="KW-0812">Transmembrane</keyword>
<protein>
    <submittedName>
        <fullName evidence="2">Uncharacterized protein</fullName>
    </submittedName>
</protein>
<gene>
    <name evidence="2" type="ORF">KZZ10_01245</name>
</gene>
<dbReference type="RefSeq" id="WP_259659671.1">
    <property type="nucleotide sequence ID" value="NZ_JAHXRI010000001.1"/>
</dbReference>
<accession>A0A953N9N6</accession>
<dbReference type="Proteomes" id="UP000739565">
    <property type="component" value="Unassembled WGS sequence"/>
</dbReference>
<evidence type="ECO:0000313" key="3">
    <source>
        <dbReference type="Proteomes" id="UP000739565"/>
    </source>
</evidence>
<dbReference type="EMBL" id="JAHXRI010000001">
    <property type="protein sequence ID" value="MBZ1349260.1"/>
    <property type="molecule type" value="Genomic_DNA"/>
</dbReference>
<organism evidence="2 3">
    <name type="scientific">Zwartia hollandica</name>
    <dbReference type="NCBI Taxonomy" id="324606"/>
    <lineage>
        <taxon>Bacteria</taxon>
        <taxon>Pseudomonadati</taxon>
        <taxon>Pseudomonadota</taxon>
        <taxon>Betaproteobacteria</taxon>
        <taxon>Burkholderiales</taxon>
        <taxon>Alcaligenaceae</taxon>
        <taxon>Zwartia</taxon>
    </lineage>
</organism>
<proteinExistence type="predicted"/>
<keyword evidence="1" id="KW-1133">Transmembrane helix</keyword>
<keyword evidence="3" id="KW-1185">Reference proteome</keyword>
<name>A0A953N9N6_9BURK</name>